<gene>
    <name evidence="10" type="ORF">FIBSPDRAFT_942534</name>
</gene>
<feature type="compositionally biased region" description="Polar residues" evidence="7">
    <location>
        <begin position="405"/>
        <end position="416"/>
    </location>
</feature>
<dbReference type="GO" id="GO:0008270">
    <property type="term" value="F:zinc ion binding"/>
    <property type="evidence" value="ECO:0007669"/>
    <property type="project" value="UniProtKB-KW"/>
</dbReference>
<reference evidence="10 11" key="1">
    <citation type="journal article" date="2016" name="Mol. Biol. Evol.">
        <title>Comparative Genomics of Early-Diverging Mushroom-Forming Fungi Provides Insights into the Origins of Lignocellulose Decay Capabilities.</title>
        <authorList>
            <person name="Nagy L.G."/>
            <person name="Riley R."/>
            <person name="Tritt A."/>
            <person name="Adam C."/>
            <person name="Daum C."/>
            <person name="Floudas D."/>
            <person name="Sun H."/>
            <person name="Yadav J.S."/>
            <person name="Pangilinan J."/>
            <person name="Larsson K.H."/>
            <person name="Matsuura K."/>
            <person name="Barry K."/>
            <person name="Labutti K."/>
            <person name="Kuo R."/>
            <person name="Ohm R.A."/>
            <person name="Bhattacharya S.S."/>
            <person name="Shirouzu T."/>
            <person name="Yoshinaga Y."/>
            <person name="Martin F.M."/>
            <person name="Grigoriev I.V."/>
            <person name="Hibbett D.S."/>
        </authorList>
    </citation>
    <scope>NUCLEOTIDE SEQUENCE [LARGE SCALE GENOMIC DNA]</scope>
    <source>
        <strain evidence="10 11">CBS 109695</strain>
    </source>
</reference>
<evidence type="ECO:0000256" key="5">
    <source>
        <dbReference type="ARBA" id="ARBA00022833"/>
    </source>
</evidence>
<evidence type="ECO:0000259" key="9">
    <source>
        <dbReference type="Pfam" id="PF20415"/>
    </source>
</evidence>
<protein>
    <submittedName>
        <fullName evidence="10">Uncharacterized protein</fullName>
    </submittedName>
</protein>
<dbReference type="PANTHER" id="PTHR13100">
    <property type="entry name" value="CELL GROWTH-REGULATING NUCLEOLAR PROTEIN LYAR"/>
    <property type="match status" value="1"/>
</dbReference>
<evidence type="ECO:0000313" key="10">
    <source>
        <dbReference type="EMBL" id="KZP34408.1"/>
    </source>
</evidence>
<comment type="subcellular location">
    <subcellularLocation>
        <location evidence="1">Nucleus</location>
    </subcellularLocation>
</comment>
<dbReference type="GO" id="GO:0006364">
    <property type="term" value="P:rRNA processing"/>
    <property type="evidence" value="ECO:0007669"/>
    <property type="project" value="TreeGrafter"/>
</dbReference>
<organism evidence="10 11">
    <name type="scientific">Athelia psychrophila</name>
    <dbReference type="NCBI Taxonomy" id="1759441"/>
    <lineage>
        <taxon>Eukaryota</taxon>
        <taxon>Fungi</taxon>
        <taxon>Dikarya</taxon>
        <taxon>Basidiomycota</taxon>
        <taxon>Agaricomycotina</taxon>
        <taxon>Agaricomycetes</taxon>
        <taxon>Agaricomycetidae</taxon>
        <taxon>Atheliales</taxon>
        <taxon>Atheliaceae</taxon>
        <taxon>Athelia</taxon>
    </lineage>
</organism>
<feature type="compositionally biased region" description="Low complexity" evidence="7">
    <location>
        <begin position="582"/>
        <end position="592"/>
    </location>
</feature>
<evidence type="ECO:0000256" key="3">
    <source>
        <dbReference type="ARBA" id="ARBA00022737"/>
    </source>
</evidence>
<proteinExistence type="predicted"/>
<evidence type="ECO:0000256" key="1">
    <source>
        <dbReference type="ARBA" id="ARBA00004123"/>
    </source>
</evidence>
<keyword evidence="6" id="KW-0539">Nucleus</keyword>
<dbReference type="Gene3D" id="3.30.1490.490">
    <property type="match status" value="1"/>
</dbReference>
<dbReference type="InterPro" id="IPR046522">
    <property type="entry name" value="DUF6699"/>
</dbReference>
<dbReference type="Proteomes" id="UP000076532">
    <property type="component" value="Unassembled WGS sequence"/>
</dbReference>
<feature type="compositionally biased region" description="Low complexity" evidence="7">
    <location>
        <begin position="344"/>
        <end position="360"/>
    </location>
</feature>
<dbReference type="EMBL" id="KV417480">
    <property type="protein sequence ID" value="KZP34408.1"/>
    <property type="molecule type" value="Genomic_DNA"/>
</dbReference>
<dbReference type="Pfam" id="PF20415">
    <property type="entry name" value="DUF6699"/>
    <property type="match status" value="1"/>
</dbReference>
<dbReference type="AlphaFoldDB" id="A0A166X4D1"/>
<dbReference type="PANTHER" id="PTHR13100:SF10">
    <property type="entry name" value="CELL GROWTH-REGULATING NUCLEOLAR PROTEIN"/>
    <property type="match status" value="1"/>
</dbReference>
<feature type="domain" description="Zinc finger C2H2 LYAR-type" evidence="8">
    <location>
        <begin position="244"/>
        <end position="272"/>
    </location>
</feature>
<feature type="compositionally biased region" description="Low complexity" evidence="7">
    <location>
        <begin position="513"/>
        <end position="524"/>
    </location>
</feature>
<name>A0A166X4D1_9AGAM</name>
<keyword evidence="4" id="KW-0863">Zinc-finger</keyword>
<keyword evidence="11" id="KW-1185">Reference proteome</keyword>
<dbReference type="SUPFAM" id="SSF57667">
    <property type="entry name" value="beta-beta-alpha zinc fingers"/>
    <property type="match status" value="1"/>
</dbReference>
<evidence type="ECO:0000259" key="8">
    <source>
        <dbReference type="Pfam" id="PF08790"/>
    </source>
</evidence>
<evidence type="ECO:0000256" key="2">
    <source>
        <dbReference type="ARBA" id="ARBA00022723"/>
    </source>
</evidence>
<keyword evidence="2" id="KW-0479">Metal-binding</keyword>
<dbReference type="STRING" id="436010.A0A166X4D1"/>
<dbReference type="GO" id="GO:0005730">
    <property type="term" value="C:nucleolus"/>
    <property type="evidence" value="ECO:0007669"/>
    <property type="project" value="TreeGrafter"/>
</dbReference>
<accession>A0A166X4D1</accession>
<dbReference type="InterPro" id="IPR036236">
    <property type="entry name" value="Znf_C2H2_sf"/>
</dbReference>
<keyword evidence="3" id="KW-0677">Repeat</keyword>
<evidence type="ECO:0000313" key="11">
    <source>
        <dbReference type="Proteomes" id="UP000076532"/>
    </source>
</evidence>
<dbReference type="InterPro" id="IPR014898">
    <property type="entry name" value="Znf_C2H2_LYAR"/>
</dbReference>
<evidence type="ECO:0000256" key="4">
    <source>
        <dbReference type="ARBA" id="ARBA00022771"/>
    </source>
</evidence>
<feature type="domain" description="DUF6699" evidence="9">
    <location>
        <begin position="70"/>
        <end position="200"/>
    </location>
</feature>
<evidence type="ECO:0000256" key="6">
    <source>
        <dbReference type="ARBA" id="ARBA00023242"/>
    </source>
</evidence>
<dbReference type="GO" id="GO:0003677">
    <property type="term" value="F:DNA binding"/>
    <property type="evidence" value="ECO:0007669"/>
    <property type="project" value="InterPro"/>
</dbReference>
<dbReference type="OrthoDB" id="21474at2759"/>
<evidence type="ECO:0000256" key="7">
    <source>
        <dbReference type="SAM" id="MobiDB-lite"/>
    </source>
</evidence>
<dbReference type="Pfam" id="PF08790">
    <property type="entry name" value="zf-LYAR"/>
    <property type="match status" value="1"/>
</dbReference>
<feature type="region of interest" description="Disordered" evidence="7">
    <location>
        <begin position="276"/>
        <end position="592"/>
    </location>
</feature>
<dbReference type="GO" id="GO:0000122">
    <property type="term" value="P:negative regulation of transcription by RNA polymerase II"/>
    <property type="evidence" value="ECO:0007669"/>
    <property type="project" value="TreeGrafter"/>
</dbReference>
<dbReference type="InterPro" id="IPR039999">
    <property type="entry name" value="LYAR"/>
</dbReference>
<keyword evidence="5" id="KW-0862">Zinc</keyword>
<feature type="compositionally biased region" description="Pro residues" evidence="7">
    <location>
        <begin position="299"/>
        <end position="308"/>
    </location>
</feature>
<sequence length="592" mass="64592">MNPWGNPWQPGWYQQPYPNVYVPPVAAAPPTYWTTEPAWNADAAYQHANRFQSSKYPQLNPILAADQTLLRFDVRTRPKDAIQSSTYYPNAPIAALAKTSVTHLRLVSKAFPWTIEVKAPMGSIITCESVWDAIYYALQEPLADSEWGMVVGAMANADKSRREAILKAAGKREAKDGEKRIKRIDWLCEGTWFKGLEKDEDYEKARLLPKAQPCAETWVLKMRCGDVIKKPKLDTHRGRCHSSFDCIDCHTTFNNPGEYKGHTSCISEAEKYQKGLYKGPKHGQPGSAPATPAAAPRNNYPPPEPAAPMPQAFGRGNYGRPQRVSVTGANETPLGTPPPPPPSANGGAKVWGNGNANGNGNISGQSTPPVRAWGNKPEAAEVVSAEVPKVNGAAEKNDKKRKSTDVTTETPLSSKNVSEETSEKRKEKKAKKEKKAAAAIVSETEPAEKSEKKKSKKDKKTAATEGDEATAATSDGESHKTKKRKRGDDMQDIQTATPVEPVKEKKKKDKSAAKVADAMDVDLPAAPPADKKQKKSSKKDKDPEVANGLVDAPAPSKDDAVSTKEARKREKKEKRTQRRIAEATAAEVAVSA</sequence>
<feature type="compositionally biased region" description="Basic residues" evidence="7">
    <location>
        <begin position="569"/>
        <end position="578"/>
    </location>
</feature>
<feature type="compositionally biased region" description="Low complexity" evidence="7">
    <location>
        <begin position="285"/>
        <end position="298"/>
    </location>
</feature>
<feature type="compositionally biased region" description="Basic and acidic residues" evidence="7">
    <location>
        <begin position="556"/>
        <end position="568"/>
    </location>
</feature>